<comment type="caution">
    <text evidence="3">The sequence shown here is derived from an EMBL/GenBank/DDBJ whole genome shotgun (WGS) entry which is preliminary data.</text>
</comment>
<dbReference type="InterPro" id="IPR036195">
    <property type="entry name" value="AbfB_ABD_sf"/>
</dbReference>
<dbReference type="PROSITE" id="PS51257">
    <property type="entry name" value="PROKAR_LIPOPROTEIN"/>
    <property type="match status" value="1"/>
</dbReference>
<dbReference type="SUPFAM" id="SSF110221">
    <property type="entry name" value="AbfB domain"/>
    <property type="match status" value="1"/>
</dbReference>
<keyword evidence="1" id="KW-0732">Signal</keyword>
<dbReference type="EMBL" id="JELY01001870">
    <property type="protein sequence ID" value="KYF54358.1"/>
    <property type="molecule type" value="Genomic_DNA"/>
</dbReference>
<dbReference type="CDD" id="cd23399">
    <property type="entry name" value="beta-trefoil_ABD_ABFB"/>
    <property type="match status" value="1"/>
</dbReference>
<dbReference type="AlphaFoldDB" id="A0A150PFT2"/>
<accession>A0A150PFT2</accession>
<organism evidence="3 4">
    <name type="scientific">Sorangium cellulosum</name>
    <name type="common">Polyangium cellulosum</name>
    <dbReference type="NCBI Taxonomy" id="56"/>
    <lineage>
        <taxon>Bacteria</taxon>
        <taxon>Pseudomonadati</taxon>
        <taxon>Myxococcota</taxon>
        <taxon>Polyangia</taxon>
        <taxon>Polyangiales</taxon>
        <taxon>Polyangiaceae</taxon>
        <taxon>Sorangium</taxon>
    </lineage>
</organism>
<feature type="signal peptide" evidence="1">
    <location>
        <begin position="1"/>
        <end position="27"/>
    </location>
</feature>
<name>A0A150PFT2_SORCE</name>
<feature type="chain" id="PRO_5007565850" description="Alpha-L-arabinofuranosidase B arabinose-binding domain-containing protein" evidence="1">
    <location>
        <begin position="28"/>
        <end position="192"/>
    </location>
</feature>
<dbReference type="Pfam" id="PF05270">
    <property type="entry name" value="AbfB"/>
    <property type="match status" value="1"/>
</dbReference>
<proteinExistence type="predicted"/>
<protein>
    <recommendedName>
        <fullName evidence="2">Alpha-L-arabinofuranosidase B arabinose-binding domain-containing protein</fullName>
    </recommendedName>
</protein>
<evidence type="ECO:0000259" key="2">
    <source>
        <dbReference type="Pfam" id="PF05270"/>
    </source>
</evidence>
<dbReference type="InterPro" id="IPR007934">
    <property type="entry name" value="AbfB_ABD"/>
</dbReference>
<dbReference type="Gene3D" id="2.80.10.50">
    <property type="match status" value="1"/>
</dbReference>
<feature type="domain" description="Alpha-L-arabinofuranosidase B arabinose-binding" evidence="2">
    <location>
        <begin position="54"/>
        <end position="187"/>
    </location>
</feature>
<evidence type="ECO:0000256" key="1">
    <source>
        <dbReference type="SAM" id="SignalP"/>
    </source>
</evidence>
<evidence type="ECO:0000313" key="3">
    <source>
        <dbReference type="EMBL" id="KYF54358.1"/>
    </source>
</evidence>
<evidence type="ECO:0000313" key="4">
    <source>
        <dbReference type="Proteomes" id="UP000075420"/>
    </source>
</evidence>
<dbReference type="Proteomes" id="UP000075420">
    <property type="component" value="Unassembled WGS sequence"/>
</dbReference>
<reference evidence="3 4" key="1">
    <citation type="submission" date="2014-02" db="EMBL/GenBank/DDBJ databases">
        <title>The small core and large imbalanced accessory genome model reveals a collaborative survival strategy of Sorangium cellulosum strains in nature.</title>
        <authorList>
            <person name="Han K."/>
            <person name="Peng R."/>
            <person name="Blom J."/>
            <person name="Li Y.-Z."/>
        </authorList>
    </citation>
    <scope>NUCLEOTIDE SEQUENCE [LARGE SCALE GENOMIC DNA]</scope>
    <source>
        <strain evidence="3 4">So0157-25</strain>
    </source>
</reference>
<dbReference type="GO" id="GO:0046373">
    <property type="term" value="P:L-arabinose metabolic process"/>
    <property type="evidence" value="ECO:0007669"/>
    <property type="project" value="InterPro"/>
</dbReference>
<sequence length="192" mass="20691">MVTVKTSDSRTFLAALLCALGVGGCGASDAPGPSVEEDPGAAEQAASIGDRVAIESYNYPGHYLRHRNALADLTTLNTALDRADATFTIRAGLSSQSPVCVSFESTNYPGHYLRHQNARIRLDPFVDQPLYRSDATFCMVAALQPGASAPWISLVSDNYRTHYIRHRQGHFYLESGGGPFAADATFRLVSPP</sequence>
<gene>
    <name evidence="3" type="ORF">BE08_03180</name>
</gene>
<dbReference type="GO" id="GO:0046556">
    <property type="term" value="F:alpha-L-arabinofuranosidase activity"/>
    <property type="evidence" value="ECO:0007669"/>
    <property type="project" value="InterPro"/>
</dbReference>